<feature type="binding site" evidence="5">
    <location>
        <begin position="318"/>
        <end position="325"/>
    </location>
    <ligand>
        <name>ATP</name>
        <dbReference type="ChEBI" id="CHEBI:30616"/>
    </ligand>
</feature>
<dbReference type="InterPro" id="IPR011990">
    <property type="entry name" value="TPR-like_helical_dom_sf"/>
</dbReference>
<evidence type="ECO:0000256" key="5">
    <source>
        <dbReference type="PROSITE-ProRule" id="PRU00560"/>
    </source>
</evidence>
<dbReference type="GO" id="GO:0004386">
    <property type="term" value="F:helicase activity"/>
    <property type="evidence" value="ECO:0007669"/>
    <property type="project" value="UniProtKB-UniRule"/>
</dbReference>
<evidence type="ECO:0000259" key="7">
    <source>
        <dbReference type="PROSITE" id="PS51198"/>
    </source>
</evidence>
<feature type="region of interest" description="Disordered" evidence="6">
    <location>
        <begin position="1747"/>
        <end position="1769"/>
    </location>
</feature>
<sequence length="1976" mass="226813">MDVQVPSNSEAARELASKILSDQRGILKYFLDIFRRPDLQVMFKKMYLDTATAAAKDAHEVETPTSPYSSMEEASPVTPFIYASPSLKAALYFESADEFGDWRIFLSGRAEKDLRRLRKGDASVFEIVWNKLKELSNAQFSGTNQKKITGSQVPIPIFEARLPGDSRIVYQVDWVQEFGMQSGHQVLNIFGIYNHVEISSQFWDKFSRMKAHVEGKGYRDLCRLRDHPRHAGENVFSPISIPLPVGEELAGELPTDFPDVSTKDLAEFHSLLALEKYVALSQNVLKGLLSNEDVAHIFRVSPHEQQVIEHTGSCYVLGRSGTGKTTTMLFKMFGIERAWIQSGCVGPRPRQIFVTKSRTLAEKVEEYFIRFVRSLAEESRVPPHVTDLLMRSAKRGERGMVDAEEDATWRSDLPDKYSQLADEHYPLFITIDGLGALIEADKNEELSRGSSRLKSRSKATISRPLISFEVFKNEYWPHFPQHLKKGLSPSLVFGQMLGVIRGSQETLRHGKHELDRETYFSICSRTLQMSSSDTYDAIYDLFSSYVKRKAQHGDRDAADRTHAVLDTIRERGIIGEKVDFLYVDEVQDLLLIDVSFLRCICKNPDGLFWAGDTAQTISFGSAFRFNDLTSLLYTMEKRSRSRRQAPTKPEFFQLLTNYRSHAGIVNCAHSIVELIANFWPYSIDKLDRETGLVDGIKPIFVDDWDETQFHKFFTESGEQRIQELGEHQCILVRDDAAKEKLEQRIGDMGTVLTLYESKGLEFDDVLLYDFFADSNINTNQWRRVVEAALANSWRSEVGSQNVGVGNELKFLYVAITRTRRKLLFVDQHEVDIPMKAYWIEKHLVEVQSTDDALSNFAAPSKPEEWIERARMYFARHQYNQASKAFRRAKMPREEAIATAYDLRGRAQRETKHRYRALGDAADAFYACGLDAKNENEIRTYFRIAGECYAEARIFHRAAEAYENASLYTEAVSYYRDARRLDDAVSILKAHEAEIESDVAERVKNTARCAYLNEGNLDEASELFKNEEEQETFMVDFDFGTAYAQFLEKKGDYVAAAKIYLQERQVVVAIEILLKDRLNQESFGEALGHLLDALWCHLSFGVHPDTQTPNLELQDLFRLLELMHPGISNSRDKLEVKMFQAIHDADKESLKDVAVELCRAQDNKPATLLCLDHLFGDLCPLLVDTEEQVIFSQFLFLNYTRLMHEIIMYPDPGNSKAMQRLFAFRPASEDHLILAGGTYMRDCFGKENASGPSTNLDGDARVFSWHFRQMFRHNLVERLRGRTLPEGIIISITKLFEPCPYASLPGQCKKDGCTYIHKLDAAWYIRRVRFHLQQIGILHFFQSLPGADDFPTRIRARRRWLDRLGGVLNPFFYHTGPASTVRVDDIQEAQLVFQPLQQWINDILYTLNPRREELQARFLTNFLEATTIGYLLNRNAVNSYLHRLPYVRYERHPMLERDNGAVYVLHSLVAFMTGSDQRDLFYGAKFFGHLVESRIPIHVRTLCHLLDRICGIFVLALNFRSKKTLHGVTLPRTWFVELWEDFGRCRTKASGNYRMIVDSIPRLLEDIYKWDTISNGLHYFKPHDIPYQVAKNMCLARICKAVCLLGYNINDETLRREIHKAITSLRRKDPMRVFHPIYSSYVWANSWDDLARVVRVSITDSPFDEMVQLFSELAASQRPAPRGVKRVFFRRLEDVPLLLDPDSHYRLPAFKTRCTSRTEYTTHVTEAHGIPTVRTAEIIQEEDVGLHPDDASEEEGEVAQDVNEQQTEDDLDQQDAIPDLHANADTEAGSSITSENEQKAATVIQRAYRLALERRGGAAKRGFAAVRARIFRAYLNESRNIDWTVKSHRAVYLGILPHLVFCLEWMRDAAKGSKERVKKNRKADATPDALDEGLEVMKNMNNVLALLKPFFVLLEPKSPFHRHFDLRELRDHAEKARELMDGLPQSHQIKGDMDLVKKGLSIRRMGQVKPDLNVEDL</sequence>
<organism evidence="8 9">
    <name type="scientific">Bondarzewia mesenterica</name>
    <dbReference type="NCBI Taxonomy" id="1095465"/>
    <lineage>
        <taxon>Eukaryota</taxon>
        <taxon>Fungi</taxon>
        <taxon>Dikarya</taxon>
        <taxon>Basidiomycota</taxon>
        <taxon>Agaricomycotina</taxon>
        <taxon>Agaricomycetes</taxon>
        <taxon>Russulales</taxon>
        <taxon>Bondarzewiaceae</taxon>
        <taxon>Bondarzewia</taxon>
    </lineage>
</organism>
<dbReference type="PROSITE" id="PS51198">
    <property type="entry name" value="UVRD_HELICASE_ATP_BIND"/>
    <property type="match status" value="1"/>
</dbReference>
<dbReference type="Pfam" id="PF00580">
    <property type="entry name" value="UvrD-helicase"/>
    <property type="match status" value="1"/>
</dbReference>
<dbReference type="GO" id="GO:0005524">
    <property type="term" value="F:ATP binding"/>
    <property type="evidence" value="ECO:0007669"/>
    <property type="project" value="UniProtKB-UniRule"/>
</dbReference>
<dbReference type="SUPFAM" id="SSF52540">
    <property type="entry name" value="P-loop containing nucleoside triphosphate hydrolases"/>
    <property type="match status" value="1"/>
</dbReference>
<dbReference type="InterPro" id="IPR014016">
    <property type="entry name" value="UvrD-like_ATP-bd"/>
</dbReference>
<dbReference type="InterPro" id="IPR039904">
    <property type="entry name" value="TRANK1"/>
</dbReference>
<comment type="caution">
    <text evidence="8">The sequence shown here is derived from an EMBL/GenBank/DDBJ whole genome shotgun (WGS) entry which is preliminary data.</text>
</comment>
<dbReference type="PANTHER" id="PTHR21529">
    <property type="entry name" value="MAMMARY TURMOR VIRUS RECEPTOR HOMOLOG 1, 2 MTVR1, 2"/>
    <property type="match status" value="1"/>
</dbReference>
<feature type="domain" description="UvrD-like helicase ATP-binding" evidence="7">
    <location>
        <begin position="297"/>
        <end position="661"/>
    </location>
</feature>
<name>A0A4V3XFA6_9AGAM</name>
<dbReference type="EMBL" id="SGPL01000142">
    <property type="protein sequence ID" value="THH16783.1"/>
    <property type="molecule type" value="Genomic_DNA"/>
</dbReference>
<dbReference type="Proteomes" id="UP000310158">
    <property type="component" value="Unassembled WGS sequence"/>
</dbReference>
<accession>A0A4V3XFA6</accession>
<evidence type="ECO:0000313" key="9">
    <source>
        <dbReference type="Proteomes" id="UP000310158"/>
    </source>
</evidence>
<protein>
    <recommendedName>
        <fullName evidence="7">UvrD-like helicase ATP-binding domain-containing protein</fullName>
    </recommendedName>
</protein>
<proteinExistence type="predicted"/>
<dbReference type="GO" id="GO:0016787">
    <property type="term" value="F:hydrolase activity"/>
    <property type="evidence" value="ECO:0007669"/>
    <property type="project" value="UniProtKB-UniRule"/>
</dbReference>
<evidence type="ECO:0000256" key="3">
    <source>
        <dbReference type="ARBA" id="ARBA00022806"/>
    </source>
</evidence>
<evidence type="ECO:0000256" key="2">
    <source>
        <dbReference type="ARBA" id="ARBA00022801"/>
    </source>
</evidence>
<reference evidence="8 9" key="1">
    <citation type="submission" date="2019-02" db="EMBL/GenBank/DDBJ databases">
        <title>Genome sequencing of the rare red list fungi Bondarzewia mesenterica.</title>
        <authorList>
            <person name="Buettner E."/>
            <person name="Kellner H."/>
        </authorList>
    </citation>
    <scope>NUCLEOTIDE SEQUENCE [LARGE SCALE GENOMIC DNA]</scope>
    <source>
        <strain evidence="8 9">DSM 108281</strain>
    </source>
</reference>
<evidence type="ECO:0000313" key="8">
    <source>
        <dbReference type="EMBL" id="THH16783.1"/>
    </source>
</evidence>
<dbReference type="PANTHER" id="PTHR21529:SF4">
    <property type="entry name" value="TPR AND ANKYRIN REPEAT-CONTAINING PROTEIN 1"/>
    <property type="match status" value="1"/>
</dbReference>
<keyword evidence="2 5" id="KW-0378">Hydrolase</keyword>
<evidence type="ECO:0000256" key="1">
    <source>
        <dbReference type="ARBA" id="ARBA00022741"/>
    </source>
</evidence>
<keyword evidence="3 5" id="KW-0347">Helicase</keyword>
<dbReference type="Gene3D" id="1.25.40.10">
    <property type="entry name" value="Tetratricopeptide repeat domain"/>
    <property type="match status" value="1"/>
</dbReference>
<dbReference type="OrthoDB" id="3156807at2759"/>
<dbReference type="Gene3D" id="3.40.50.300">
    <property type="entry name" value="P-loop containing nucleotide triphosphate hydrolases"/>
    <property type="match status" value="2"/>
</dbReference>
<keyword evidence="4 5" id="KW-0067">ATP-binding</keyword>
<keyword evidence="9" id="KW-1185">Reference proteome</keyword>
<evidence type="ECO:0000256" key="4">
    <source>
        <dbReference type="ARBA" id="ARBA00022840"/>
    </source>
</evidence>
<keyword evidence="1 5" id="KW-0547">Nucleotide-binding</keyword>
<evidence type="ECO:0000256" key="6">
    <source>
        <dbReference type="SAM" id="MobiDB-lite"/>
    </source>
</evidence>
<gene>
    <name evidence="8" type="ORF">EW146_g3905</name>
</gene>
<dbReference type="InterPro" id="IPR027417">
    <property type="entry name" value="P-loop_NTPase"/>
</dbReference>